<comment type="caution">
    <text evidence="1">The sequence shown here is derived from an EMBL/GenBank/DDBJ whole genome shotgun (WGS) entry which is preliminary data.</text>
</comment>
<organism evidence="1 2">
    <name type="scientific">Microbacterium sediminis</name>
    <dbReference type="NCBI Taxonomy" id="904291"/>
    <lineage>
        <taxon>Bacteria</taxon>
        <taxon>Bacillati</taxon>
        <taxon>Actinomycetota</taxon>
        <taxon>Actinomycetes</taxon>
        <taxon>Micrococcales</taxon>
        <taxon>Microbacteriaceae</taxon>
        <taxon>Microbacterium</taxon>
    </lineage>
</organism>
<dbReference type="EMBL" id="LXMD01000024">
    <property type="protein sequence ID" value="OCG73568.1"/>
    <property type="molecule type" value="Genomic_DNA"/>
</dbReference>
<dbReference type="STRING" id="904291.A7J15_07795"/>
<evidence type="ECO:0000313" key="2">
    <source>
        <dbReference type="Proteomes" id="UP000093355"/>
    </source>
</evidence>
<dbReference type="Proteomes" id="UP000093355">
    <property type="component" value="Unassembled WGS sequence"/>
</dbReference>
<accession>A0A1B9NAD3</accession>
<dbReference type="Pfam" id="PF09656">
    <property type="entry name" value="PGPGW"/>
    <property type="match status" value="1"/>
</dbReference>
<dbReference type="AlphaFoldDB" id="A0A1B9NAD3"/>
<proteinExistence type="predicted"/>
<gene>
    <name evidence="1" type="ORF">A7J15_07795</name>
</gene>
<keyword evidence="2" id="KW-1185">Reference proteome</keyword>
<reference evidence="1 2" key="1">
    <citation type="submission" date="2016-05" db="EMBL/GenBank/DDBJ databases">
        <authorList>
            <person name="Lavstsen T."/>
            <person name="Jespersen J.S."/>
        </authorList>
    </citation>
    <scope>NUCLEOTIDE SEQUENCE [LARGE SCALE GENOMIC DNA]</scope>
    <source>
        <strain evidence="1 2">YLB-01</strain>
    </source>
</reference>
<sequence>MPSPADPGRPAAREYGAVRGWIERRPRVRRGYRAAVGTLGGIITALGVILLPLPGPGALVLIVGLAVLGSEFAWAQRASAWVRRQVARIAAWWKRRRERRQATTGR</sequence>
<evidence type="ECO:0000313" key="1">
    <source>
        <dbReference type="EMBL" id="OCG73568.1"/>
    </source>
</evidence>
<name>A0A1B9NAD3_9MICO</name>
<dbReference type="InterPro" id="IPR019099">
    <property type="entry name" value="Uncharacterised_PGPGW_TM"/>
</dbReference>
<protein>
    <submittedName>
        <fullName evidence="1">Uncharacterized protein</fullName>
    </submittedName>
</protein>
<dbReference type="RefSeq" id="WP_067026651.1">
    <property type="nucleotide sequence ID" value="NZ_CP038256.1"/>
</dbReference>